<accession>G9XCI2</accession>
<gene>
    <name evidence="2" type="ORF">HMPREF9628_01559</name>
</gene>
<dbReference type="PANTHER" id="PTHR33516:SF2">
    <property type="entry name" value="LEXA REPRESSOR-RELATED"/>
    <property type="match status" value="1"/>
</dbReference>
<proteinExistence type="predicted"/>
<dbReference type="AlphaFoldDB" id="G9XCI2"/>
<dbReference type="CDD" id="cd00093">
    <property type="entry name" value="HTH_XRE"/>
    <property type="match status" value="1"/>
</dbReference>
<dbReference type="InterPro" id="IPR010982">
    <property type="entry name" value="Lambda_DNA-bd_dom_sf"/>
</dbReference>
<dbReference type="SMART" id="SM00530">
    <property type="entry name" value="HTH_XRE"/>
    <property type="match status" value="1"/>
</dbReference>
<dbReference type="EMBL" id="AFZG01000022">
    <property type="protein sequence ID" value="EHL19375.1"/>
    <property type="molecule type" value="Genomic_DNA"/>
</dbReference>
<dbReference type="Pfam" id="PF00717">
    <property type="entry name" value="Peptidase_S24"/>
    <property type="match status" value="1"/>
</dbReference>
<evidence type="ECO:0000313" key="3">
    <source>
        <dbReference type="Proteomes" id="UP000003379"/>
    </source>
</evidence>
<evidence type="ECO:0000259" key="1">
    <source>
        <dbReference type="PROSITE" id="PS50943"/>
    </source>
</evidence>
<dbReference type="CDD" id="cd06529">
    <property type="entry name" value="S24_LexA-like"/>
    <property type="match status" value="1"/>
</dbReference>
<name>G9XCI2_9FIRM</name>
<dbReference type="Gene3D" id="1.10.260.40">
    <property type="entry name" value="lambda repressor-like DNA-binding domains"/>
    <property type="match status" value="1"/>
</dbReference>
<dbReference type="GO" id="GO:0003677">
    <property type="term" value="F:DNA binding"/>
    <property type="evidence" value="ECO:0007669"/>
    <property type="project" value="InterPro"/>
</dbReference>
<sequence>MQSDEMQKIMTKIKNRREELGMSYQMLSEKTGISKSSLQRYETGSIKNMPLDKIEVISKALSTTPAYLMGWEDDTAIEYKNADIIRTVKKKKIPLLGRIACGSPILNFNDLEETEYVDADNDIIADFALVCVGDSMINARIDDGDLVFIDKDAHVRDGDIAAISLDYELMLKRIYFDKNSVTLISENSKYPPRIIKFNEYSQIDFRILGKAVAFQSPL</sequence>
<dbReference type="SUPFAM" id="SSF47413">
    <property type="entry name" value="lambda repressor-like DNA-binding domains"/>
    <property type="match status" value="1"/>
</dbReference>
<protein>
    <recommendedName>
        <fullName evidence="1">HTH cro/C1-type domain-containing protein</fullName>
    </recommendedName>
</protein>
<dbReference type="RefSeq" id="WP_009529509.1">
    <property type="nucleotide sequence ID" value="NZ_JBQNBP010000095.1"/>
</dbReference>
<dbReference type="InterPro" id="IPR001387">
    <property type="entry name" value="Cro/C1-type_HTH"/>
</dbReference>
<dbReference type="PATRIC" id="fig|796940.3.peg.988"/>
<dbReference type="InterPro" id="IPR036286">
    <property type="entry name" value="LexA/Signal_pep-like_sf"/>
</dbReference>
<dbReference type="Gene3D" id="2.10.109.10">
    <property type="entry name" value="Umud Fragment, subunit A"/>
    <property type="match status" value="1"/>
</dbReference>
<evidence type="ECO:0000313" key="2">
    <source>
        <dbReference type="EMBL" id="EHL19375.1"/>
    </source>
</evidence>
<dbReference type="PROSITE" id="PS50943">
    <property type="entry name" value="HTH_CROC1"/>
    <property type="match status" value="1"/>
</dbReference>
<dbReference type="InterPro" id="IPR050077">
    <property type="entry name" value="LexA_repressor"/>
</dbReference>
<dbReference type="Proteomes" id="UP000003379">
    <property type="component" value="Unassembled WGS sequence"/>
</dbReference>
<dbReference type="SUPFAM" id="SSF51306">
    <property type="entry name" value="LexA/Signal peptidase"/>
    <property type="match status" value="1"/>
</dbReference>
<dbReference type="PANTHER" id="PTHR33516">
    <property type="entry name" value="LEXA REPRESSOR"/>
    <property type="match status" value="1"/>
</dbReference>
<dbReference type="InterPro" id="IPR015927">
    <property type="entry name" value="Peptidase_S24_S26A/B/C"/>
</dbReference>
<comment type="caution">
    <text evidence="2">The sequence shown here is derived from an EMBL/GenBank/DDBJ whole genome shotgun (WGS) entry which is preliminary data.</text>
</comment>
<dbReference type="HOGENOM" id="CLU_066192_1_1_9"/>
<reference evidence="2 3" key="1">
    <citation type="submission" date="2011-08" db="EMBL/GenBank/DDBJ databases">
        <title>The Genome Sequence of Eubacteriaceae bacterium CM5.</title>
        <authorList>
            <consortium name="The Broad Institute Genome Sequencing Platform"/>
            <person name="Earl A."/>
            <person name="Ward D."/>
            <person name="Feldgarden M."/>
            <person name="Gevers D."/>
            <person name="Sizova M."/>
            <person name="Hazen A."/>
            <person name="Epstein S."/>
            <person name="Young S.K."/>
            <person name="Zeng Q."/>
            <person name="Gargeya S."/>
            <person name="Fitzgerald M."/>
            <person name="Haas B."/>
            <person name="Abouelleil A."/>
            <person name="Alvarado L."/>
            <person name="Arachchi H.M."/>
            <person name="Berlin A."/>
            <person name="Brown A."/>
            <person name="Chapman S.B."/>
            <person name="Chen Z."/>
            <person name="Dunbar C."/>
            <person name="Freedman E."/>
            <person name="Gearin G."/>
            <person name="Gellesch M."/>
            <person name="Goldberg J."/>
            <person name="Griggs A."/>
            <person name="Gujja S."/>
            <person name="Heiman D."/>
            <person name="Howarth C."/>
            <person name="Larson L."/>
            <person name="Lui A."/>
            <person name="MacDonald P.J.P."/>
            <person name="Montmayeur A."/>
            <person name="Murphy C."/>
            <person name="Neiman D."/>
            <person name="Pearson M."/>
            <person name="Priest M."/>
            <person name="Roberts A."/>
            <person name="Saif S."/>
            <person name="Shea T."/>
            <person name="Shenoy N."/>
            <person name="Sisk P."/>
            <person name="Stolte C."/>
            <person name="Sykes S."/>
            <person name="Wortman J."/>
            <person name="Nusbaum C."/>
            <person name="Birren B."/>
        </authorList>
    </citation>
    <scope>NUCLEOTIDE SEQUENCE [LARGE SCALE GENOMIC DNA]</scope>
    <source>
        <strain evidence="2 3">CM5</strain>
    </source>
</reference>
<dbReference type="MEROPS" id="S24.001"/>
<dbReference type="Pfam" id="PF01381">
    <property type="entry name" value="HTH_3"/>
    <property type="match status" value="1"/>
</dbReference>
<organism evidence="2 3">
    <name type="scientific">Peptoanaerobacter stomatis</name>
    <dbReference type="NCBI Taxonomy" id="796937"/>
    <lineage>
        <taxon>Bacteria</taxon>
        <taxon>Bacillati</taxon>
        <taxon>Bacillota</taxon>
        <taxon>Clostridia</taxon>
        <taxon>Peptostreptococcales</taxon>
        <taxon>Filifactoraceae</taxon>
        <taxon>Peptoanaerobacter</taxon>
    </lineage>
</organism>
<dbReference type="InterPro" id="IPR039418">
    <property type="entry name" value="LexA-like"/>
</dbReference>
<feature type="domain" description="HTH cro/C1-type" evidence="1">
    <location>
        <begin position="13"/>
        <end position="68"/>
    </location>
</feature>